<organism evidence="1 2">
    <name type="scientific">Chromobacterium fluminis</name>
    <dbReference type="NCBI Taxonomy" id="3044269"/>
    <lineage>
        <taxon>Bacteria</taxon>
        <taxon>Pseudomonadati</taxon>
        <taxon>Pseudomonadota</taxon>
        <taxon>Betaproteobacteria</taxon>
        <taxon>Neisseriales</taxon>
        <taxon>Chromobacteriaceae</taxon>
        <taxon>Chromobacterium</taxon>
    </lineage>
</organism>
<dbReference type="Proteomes" id="UP001515641">
    <property type="component" value="Unassembled WGS sequence"/>
</dbReference>
<sequence length="80" mass="8940">MKLQKGMKLIYQGFEQSPSVEIKAVMLEGYQEYDGGLQGVAVRWLKKPGKPSAFIPCKSSVDFVCDERFANLKPASQVSR</sequence>
<name>A0ABX0L6Z3_9NEIS</name>
<protein>
    <recommendedName>
        <fullName evidence="3">DUF2158 domain-containing protein</fullName>
    </recommendedName>
</protein>
<accession>A0ABX0L6Z3</accession>
<evidence type="ECO:0008006" key="3">
    <source>
        <dbReference type="Google" id="ProtNLM"/>
    </source>
</evidence>
<reference evidence="1 2" key="1">
    <citation type="submission" date="2020-03" db="EMBL/GenBank/DDBJ databases">
        <title>Draft genome sequence of environmentally isolated cultures.</title>
        <authorList>
            <person name="Wilson H.S."/>
            <person name="De Leon M.E."/>
        </authorList>
    </citation>
    <scope>NUCLEOTIDE SEQUENCE [LARGE SCALE GENOMIC DNA]</scope>
    <source>
        <strain evidence="1 2">HSC-31F16</strain>
    </source>
</reference>
<evidence type="ECO:0000313" key="2">
    <source>
        <dbReference type="Proteomes" id="UP001515641"/>
    </source>
</evidence>
<keyword evidence="2" id="KW-1185">Reference proteome</keyword>
<evidence type="ECO:0000313" key="1">
    <source>
        <dbReference type="EMBL" id="NHR07399.1"/>
    </source>
</evidence>
<proteinExistence type="predicted"/>
<dbReference type="EMBL" id="JAAOMA010000034">
    <property type="protein sequence ID" value="NHR07399.1"/>
    <property type="molecule type" value="Genomic_DNA"/>
</dbReference>
<gene>
    <name evidence="1" type="ORF">HA052_19600</name>
</gene>
<comment type="caution">
    <text evidence="1">The sequence shown here is derived from an EMBL/GenBank/DDBJ whole genome shotgun (WGS) entry which is preliminary data.</text>
</comment>
<dbReference type="RefSeq" id="WP_166453209.1">
    <property type="nucleotide sequence ID" value="NZ_JAAOMA010000034.1"/>
</dbReference>